<feature type="transmembrane region" description="Helical" evidence="9">
    <location>
        <begin position="47"/>
        <end position="64"/>
    </location>
</feature>
<evidence type="ECO:0000313" key="12">
    <source>
        <dbReference type="Proteomes" id="UP001148125"/>
    </source>
</evidence>
<comment type="similarity">
    <text evidence="8">Belongs to the TRAP transporter small permease family.</text>
</comment>
<dbReference type="Proteomes" id="UP001148125">
    <property type="component" value="Unassembled WGS sequence"/>
</dbReference>
<comment type="caution">
    <text evidence="11">The sequence shown here is derived from an EMBL/GenBank/DDBJ whole genome shotgun (WGS) entry which is preliminary data.</text>
</comment>
<evidence type="ECO:0000256" key="2">
    <source>
        <dbReference type="ARBA" id="ARBA00022448"/>
    </source>
</evidence>
<feature type="domain" description="Tripartite ATP-independent periplasmic transporters DctQ component" evidence="10">
    <location>
        <begin position="23"/>
        <end position="152"/>
    </location>
</feature>
<dbReference type="PANTHER" id="PTHR35011">
    <property type="entry name" value="2,3-DIKETO-L-GULONATE TRAP TRANSPORTER SMALL PERMEASE PROTEIN YIAM"/>
    <property type="match status" value="1"/>
</dbReference>
<keyword evidence="12" id="KW-1185">Reference proteome</keyword>
<evidence type="ECO:0000256" key="1">
    <source>
        <dbReference type="ARBA" id="ARBA00004429"/>
    </source>
</evidence>
<dbReference type="InterPro" id="IPR055348">
    <property type="entry name" value="DctQ"/>
</dbReference>
<dbReference type="EMBL" id="JAOTPO010000023">
    <property type="protein sequence ID" value="MDE5415946.1"/>
    <property type="molecule type" value="Genomic_DNA"/>
</dbReference>
<keyword evidence="3" id="KW-1003">Cell membrane</keyword>
<feature type="transmembrane region" description="Helical" evidence="9">
    <location>
        <begin position="127"/>
        <end position="146"/>
    </location>
</feature>
<evidence type="ECO:0000256" key="5">
    <source>
        <dbReference type="ARBA" id="ARBA00022692"/>
    </source>
</evidence>
<reference evidence="11" key="1">
    <citation type="submission" date="2024-05" db="EMBL/GenBank/DDBJ databases">
        <title>Alkalihalobacillus sp. strain MEB203 novel alkaliphilic bacterium from Lonar Lake, India.</title>
        <authorList>
            <person name="Joshi A."/>
            <person name="Thite S."/>
            <person name="Mengade P."/>
        </authorList>
    </citation>
    <scope>NUCLEOTIDE SEQUENCE</scope>
    <source>
        <strain evidence="11">MEB 203</strain>
    </source>
</reference>
<protein>
    <submittedName>
        <fullName evidence="11">TRAP transporter small permease</fullName>
    </submittedName>
</protein>
<keyword evidence="5 9" id="KW-0812">Transmembrane</keyword>
<organism evidence="11 12">
    <name type="scientific">Alkalihalobacterium chitinilyticum</name>
    <dbReference type="NCBI Taxonomy" id="2980103"/>
    <lineage>
        <taxon>Bacteria</taxon>
        <taxon>Bacillati</taxon>
        <taxon>Bacillota</taxon>
        <taxon>Bacilli</taxon>
        <taxon>Bacillales</taxon>
        <taxon>Bacillaceae</taxon>
        <taxon>Alkalihalobacterium</taxon>
    </lineage>
</organism>
<evidence type="ECO:0000256" key="8">
    <source>
        <dbReference type="ARBA" id="ARBA00038436"/>
    </source>
</evidence>
<dbReference type="InterPro" id="IPR007387">
    <property type="entry name" value="TRAP_DctQ"/>
</dbReference>
<dbReference type="PANTHER" id="PTHR35011:SF2">
    <property type="entry name" value="2,3-DIKETO-L-GULONATE TRAP TRANSPORTER SMALL PERMEASE PROTEIN YIAM"/>
    <property type="match status" value="1"/>
</dbReference>
<evidence type="ECO:0000256" key="3">
    <source>
        <dbReference type="ARBA" id="ARBA00022475"/>
    </source>
</evidence>
<feature type="transmembrane region" description="Helical" evidence="9">
    <location>
        <begin position="85"/>
        <end position="107"/>
    </location>
</feature>
<sequence>MKYIKWLDKHFEMMLISITMCSLVVIMSSQVFMRYVMNASLSWPEEISRYLFIWIAFIGISYATKGDLHLKIDILLEYVSPKIQSMFAVLRDIAIFLFSVIMVIGGIDVYNNLSGTMQTSAALGIPFKYVYLALPVGFGLTALRIIQKYILKVTQKSKLAPENKQSVEL</sequence>
<dbReference type="RefSeq" id="WP_275120533.1">
    <property type="nucleotide sequence ID" value="NZ_JAOTPO010000023.1"/>
</dbReference>
<name>A0ABT5VKH1_9BACI</name>
<keyword evidence="4" id="KW-0997">Cell inner membrane</keyword>
<evidence type="ECO:0000256" key="6">
    <source>
        <dbReference type="ARBA" id="ARBA00022989"/>
    </source>
</evidence>
<keyword evidence="2" id="KW-0813">Transport</keyword>
<dbReference type="Pfam" id="PF04290">
    <property type="entry name" value="DctQ"/>
    <property type="match status" value="1"/>
</dbReference>
<keyword evidence="6 9" id="KW-1133">Transmembrane helix</keyword>
<feature type="transmembrane region" description="Helical" evidence="9">
    <location>
        <begin position="12"/>
        <end position="35"/>
    </location>
</feature>
<proteinExistence type="inferred from homology"/>
<evidence type="ECO:0000313" key="11">
    <source>
        <dbReference type="EMBL" id="MDE5415946.1"/>
    </source>
</evidence>
<accession>A0ABT5VKH1</accession>
<comment type="subcellular location">
    <subcellularLocation>
        <location evidence="1">Cell inner membrane</location>
        <topology evidence="1">Multi-pass membrane protein</topology>
    </subcellularLocation>
</comment>
<evidence type="ECO:0000256" key="7">
    <source>
        <dbReference type="ARBA" id="ARBA00023136"/>
    </source>
</evidence>
<evidence type="ECO:0000256" key="4">
    <source>
        <dbReference type="ARBA" id="ARBA00022519"/>
    </source>
</evidence>
<evidence type="ECO:0000259" key="10">
    <source>
        <dbReference type="Pfam" id="PF04290"/>
    </source>
</evidence>
<evidence type="ECO:0000256" key="9">
    <source>
        <dbReference type="SAM" id="Phobius"/>
    </source>
</evidence>
<keyword evidence="7 9" id="KW-0472">Membrane</keyword>
<gene>
    <name evidence="11" type="ORF">N7Z68_21580</name>
</gene>